<name>A0A498LUS7_LABRO</name>
<keyword evidence="4" id="KW-1267">Proteomics identification</keyword>
<keyword evidence="1" id="KW-0732">Signal</keyword>
<evidence type="ECO:0000313" key="3">
    <source>
        <dbReference type="Proteomes" id="UP000290572"/>
    </source>
</evidence>
<reference evidence="2 3" key="1">
    <citation type="submission" date="2018-03" db="EMBL/GenBank/DDBJ databases">
        <title>Draft genome sequence of Rohu Carp (Labeo rohita).</title>
        <authorList>
            <person name="Das P."/>
            <person name="Kushwaha B."/>
            <person name="Joshi C.G."/>
            <person name="Kumar D."/>
            <person name="Nagpure N.S."/>
            <person name="Sahoo L."/>
            <person name="Das S.P."/>
            <person name="Bit A."/>
            <person name="Patnaik S."/>
            <person name="Meher P.K."/>
            <person name="Jayasankar P."/>
            <person name="Koringa P.G."/>
            <person name="Patel N.V."/>
            <person name="Hinsu A.T."/>
            <person name="Kumar R."/>
            <person name="Pandey M."/>
            <person name="Agarwal S."/>
            <person name="Srivastava S."/>
            <person name="Singh M."/>
            <person name="Iquebal M.A."/>
            <person name="Jaiswal S."/>
            <person name="Angadi U.B."/>
            <person name="Kumar N."/>
            <person name="Raza M."/>
            <person name="Shah T.M."/>
            <person name="Rai A."/>
            <person name="Jena J.K."/>
        </authorList>
    </citation>
    <scope>NUCLEOTIDE SEQUENCE [LARGE SCALE GENOMIC DNA]</scope>
    <source>
        <strain evidence="2">DASCIFA01</strain>
        <tissue evidence="2">Testis</tissue>
    </source>
</reference>
<proteinExistence type="evidence at protein level"/>
<gene>
    <name evidence="2" type="ORF">ROHU_010637</name>
</gene>
<dbReference type="Proteomes" id="UP000290572">
    <property type="component" value="Unassembled WGS sequence"/>
</dbReference>
<evidence type="ECO:0000256" key="1">
    <source>
        <dbReference type="SAM" id="SignalP"/>
    </source>
</evidence>
<accession>A0A498LUS7</accession>
<dbReference type="InterPro" id="IPR040958">
    <property type="entry name" value="SNAD1"/>
</dbReference>
<evidence type="ECO:0000313" key="2">
    <source>
        <dbReference type="EMBL" id="RXN11422.1"/>
    </source>
</evidence>
<feature type="signal peptide" evidence="1">
    <location>
        <begin position="1"/>
        <end position="23"/>
    </location>
</feature>
<protein>
    <submittedName>
        <fullName evidence="2">Uncharacterized protein</fullName>
    </submittedName>
</protein>
<comment type="caution">
    <text evidence="2">The sequence shown here is derived from an EMBL/GenBank/DDBJ whole genome shotgun (WGS) entry which is preliminary data.</text>
</comment>
<organism evidence="2 3">
    <name type="scientific">Labeo rohita</name>
    <name type="common">Indian major carp</name>
    <name type="synonym">Cyprinus rohita</name>
    <dbReference type="NCBI Taxonomy" id="84645"/>
    <lineage>
        <taxon>Eukaryota</taxon>
        <taxon>Metazoa</taxon>
        <taxon>Chordata</taxon>
        <taxon>Craniata</taxon>
        <taxon>Vertebrata</taxon>
        <taxon>Euteleostomi</taxon>
        <taxon>Actinopterygii</taxon>
        <taxon>Neopterygii</taxon>
        <taxon>Teleostei</taxon>
        <taxon>Ostariophysi</taxon>
        <taxon>Cypriniformes</taxon>
        <taxon>Cyprinidae</taxon>
        <taxon>Labeoninae</taxon>
        <taxon>Labeonini</taxon>
        <taxon>Labeo</taxon>
    </lineage>
</organism>
<sequence length="197" mass="22351">MVFAVPQRILLICLLHFCTCAVGQTVNQRTLMNIVRNFENQLGSLGQYAVAFRVERDRCEDSSYSGQELITQQVKQTLQRNEVYVSGTLIAAAQNGKEHSEYRLKNYLKNILNAQDECVGFFTVNSPCLKTCLAESGPYSVKDSLVLLNKYAGIKAFAFKKIWKYDKKEEVIRRLKGIASALPYYQCEKNKATCDPL</sequence>
<dbReference type="EMBL" id="QBIY01013141">
    <property type="protein sequence ID" value="RXN11422.1"/>
    <property type="molecule type" value="Genomic_DNA"/>
</dbReference>
<dbReference type="AlphaFoldDB" id="A0A498LUS7"/>
<feature type="chain" id="PRO_5019859360" evidence="1">
    <location>
        <begin position="24"/>
        <end position="197"/>
    </location>
</feature>
<keyword evidence="3" id="KW-1185">Reference proteome</keyword>
<dbReference type="Pfam" id="PF18744">
    <property type="entry name" value="SNAD1"/>
    <property type="match status" value="1"/>
</dbReference>
<evidence type="ECO:0007829" key="4">
    <source>
        <dbReference type="PeptideAtlas" id="A0A498LUS7"/>
    </source>
</evidence>